<dbReference type="InterPro" id="IPR010084">
    <property type="entry name" value="FabZ"/>
</dbReference>
<organism evidence="11 12">
    <name type="scientific">Fusibacter paucivorans</name>
    <dbReference type="NCBI Taxonomy" id="76009"/>
    <lineage>
        <taxon>Bacteria</taxon>
        <taxon>Bacillati</taxon>
        <taxon>Bacillota</taxon>
        <taxon>Clostridia</taxon>
        <taxon>Eubacteriales</taxon>
        <taxon>Eubacteriales Family XII. Incertae Sedis</taxon>
        <taxon>Fusibacter</taxon>
    </lineage>
</organism>
<keyword evidence="8 10" id="KW-0456">Lyase</keyword>
<protein>
    <recommendedName>
        <fullName evidence="10">3-hydroxyacyl-[acyl-carrier-protein] dehydratase FabZ</fullName>
        <ecNumber evidence="10">4.2.1.59</ecNumber>
    </recommendedName>
    <alternativeName>
        <fullName evidence="10">(3R)-hydroxymyristoyl-[acyl-carrier-protein] dehydratase</fullName>
        <shortName evidence="10">(3R)-hydroxymyristoyl-ACP dehydrase</shortName>
    </alternativeName>
    <alternativeName>
        <fullName evidence="10">Beta-hydroxyacyl-ACP dehydratase</fullName>
    </alternativeName>
</protein>
<evidence type="ECO:0000313" key="12">
    <source>
        <dbReference type="Proteomes" id="UP000746471"/>
    </source>
</evidence>
<dbReference type="SUPFAM" id="SSF54637">
    <property type="entry name" value="Thioesterase/thiol ester dehydrase-isomerase"/>
    <property type="match status" value="1"/>
</dbReference>
<evidence type="ECO:0000256" key="9">
    <source>
        <dbReference type="ARBA" id="ARBA00025049"/>
    </source>
</evidence>
<sequence length="143" mass="15713">MTIMLNSNAIQSIIPHRYPFMLVDRIVEIEEGLSATGIKNVTANEYFFQGHFPQEHVMPGVLIVEALAQVGAVTLLKKPENSGKIAYFAGIDKCKFRKKVIPGDTLTLTVTIIRSRDNYGIGKAIATVDGKKVCEAELSFMIG</sequence>
<name>A0ABS5PTC5_9FIRM</name>
<comment type="function">
    <text evidence="9 10">Involved in unsaturated fatty acids biosynthesis. Catalyzes the dehydration of short chain beta-hydroxyacyl-ACPs and long chain saturated and unsaturated beta-hydroxyacyl-ACPs.</text>
</comment>
<evidence type="ECO:0000256" key="4">
    <source>
        <dbReference type="ARBA" id="ARBA00022490"/>
    </source>
</evidence>
<dbReference type="Pfam" id="PF07977">
    <property type="entry name" value="FabA"/>
    <property type="match status" value="1"/>
</dbReference>
<evidence type="ECO:0000256" key="3">
    <source>
        <dbReference type="ARBA" id="ARBA00009174"/>
    </source>
</evidence>
<evidence type="ECO:0000256" key="2">
    <source>
        <dbReference type="ARBA" id="ARBA00004496"/>
    </source>
</evidence>
<dbReference type="HAMAP" id="MF_00406">
    <property type="entry name" value="FabZ"/>
    <property type="match status" value="1"/>
</dbReference>
<keyword evidence="7 10" id="KW-0443">Lipid metabolism</keyword>
<keyword evidence="5 10" id="KW-0444">Lipid biosynthesis</keyword>
<dbReference type="PANTHER" id="PTHR30272:SF1">
    <property type="entry name" value="3-HYDROXYACYL-[ACYL-CARRIER-PROTEIN] DEHYDRATASE"/>
    <property type="match status" value="1"/>
</dbReference>
<dbReference type="NCBIfam" id="TIGR01750">
    <property type="entry name" value="fabZ"/>
    <property type="match status" value="1"/>
</dbReference>
<dbReference type="GO" id="GO:0019171">
    <property type="term" value="F:(3R)-hydroxyacyl-[acyl-carrier-protein] dehydratase activity"/>
    <property type="evidence" value="ECO:0007669"/>
    <property type="project" value="UniProtKB-EC"/>
</dbReference>
<comment type="catalytic activity">
    <reaction evidence="1 10">
        <text>a (3R)-hydroxyacyl-[ACP] = a (2E)-enoyl-[ACP] + H2O</text>
        <dbReference type="Rhea" id="RHEA:13097"/>
        <dbReference type="Rhea" id="RHEA-COMP:9925"/>
        <dbReference type="Rhea" id="RHEA-COMP:9945"/>
        <dbReference type="ChEBI" id="CHEBI:15377"/>
        <dbReference type="ChEBI" id="CHEBI:78784"/>
        <dbReference type="ChEBI" id="CHEBI:78827"/>
        <dbReference type="EC" id="4.2.1.59"/>
    </reaction>
</comment>
<evidence type="ECO:0000256" key="10">
    <source>
        <dbReference type="HAMAP-Rule" id="MF_00406"/>
    </source>
</evidence>
<dbReference type="NCBIfam" id="NF000582">
    <property type="entry name" value="PRK00006.1"/>
    <property type="match status" value="1"/>
</dbReference>
<comment type="subcellular location">
    <subcellularLocation>
        <location evidence="2 10">Cytoplasm</location>
    </subcellularLocation>
</comment>
<keyword evidence="6 10" id="KW-0441">Lipid A biosynthesis</keyword>
<dbReference type="EMBL" id="JAHBCL010000032">
    <property type="protein sequence ID" value="MBS7528162.1"/>
    <property type="molecule type" value="Genomic_DNA"/>
</dbReference>
<dbReference type="RefSeq" id="WP_213238019.1">
    <property type="nucleotide sequence ID" value="NZ_JAHBCL010000032.1"/>
</dbReference>
<dbReference type="PANTHER" id="PTHR30272">
    <property type="entry name" value="3-HYDROXYACYL-[ACYL-CARRIER-PROTEIN] DEHYDRATASE"/>
    <property type="match status" value="1"/>
</dbReference>
<keyword evidence="12" id="KW-1185">Reference proteome</keyword>
<dbReference type="Gene3D" id="3.10.129.10">
    <property type="entry name" value="Hotdog Thioesterase"/>
    <property type="match status" value="1"/>
</dbReference>
<comment type="similarity">
    <text evidence="3 10">Belongs to the thioester dehydratase family. FabZ subfamily.</text>
</comment>
<evidence type="ECO:0000256" key="5">
    <source>
        <dbReference type="ARBA" id="ARBA00022516"/>
    </source>
</evidence>
<evidence type="ECO:0000256" key="6">
    <source>
        <dbReference type="ARBA" id="ARBA00022556"/>
    </source>
</evidence>
<dbReference type="InterPro" id="IPR029069">
    <property type="entry name" value="HotDog_dom_sf"/>
</dbReference>
<evidence type="ECO:0000256" key="8">
    <source>
        <dbReference type="ARBA" id="ARBA00023239"/>
    </source>
</evidence>
<reference evidence="11 12" key="1">
    <citation type="submission" date="2021-05" db="EMBL/GenBank/DDBJ databases">
        <title>Fusibacter ferrireducens sp. nov., an anaerobic, sulfur- and Fe-reducing bacterium isolated from the mangrove sediment.</title>
        <authorList>
            <person name="Qiu D."/>
        </authorList>
    </citation>
    <scope>NUCLEOTIDE SEQUENCE [LARGE SCALE GENOMIC DNA]</scope>
    <source>
        <strain evidence="11 12">DSM 12116</strain>
    </source>
</reference>
<evidence type="ECO:0000256" key="7">
    <source>
        <dbReference type="ARBA" id="ARBA00023098"/>
    </source>
</evidence>
<gene>
    <name evidence="10 11" type="primary">fabZ</name>
    <name evidence="11" type="ORF">KHM83_15855</name>
</gene>
<feature type="active site" evidence="10">
    <location>
        <position position="51"/>
    </location>
</feature>
<comment type="caution">
    <text evidence="11">The sequence shown here is derived from an EMBL/GenBank/DDBJ whole genome shotgun (WGS) entry which is preliminary data.</text>
</comment>
<dbReference type="Proteomes" id="UP000746471">
    <property type="component" value="Unassembled WGS sequence"/>
</dbReference>
<evidence type="ECO:0000313" key="11">
    <source>
        <dbReference type="EMBL" id="MBS7528162.1"/>
    </source>
</evidence>
<dbReference type="EC" id="4.2.1.59" evidence="10"/>
<dbReference type="InterPro" id="IPR013114">
    <property type="entry name" value="FabA_FabZ"/>
</dbReference>
<evidence type="ECO:0000256" key="1">
    <source>
        <dbReference type="ARBA" id="ARBA00001055"/>
    </source>
</evidence>
<keyword evidence="4 10" id="KW-0963">Cytoplasm</keyword>
<proteinExistence type="inferred from homology"/>
<dbReference type="CDD" id="cd01288">
    <property type="entry name" value="FabZ"/>
    <property type="match status" value="1"/>
</dbReference>
<accession>A0ABS5PTC5</accession>